<reference evidence="2 3" key="1">
    <citation type="journal article" date="2000" name="Arch. Microbiol.">
        <title>Rhodobaca bogoriensis gen. nov. and sp. nov., an alkaliphilic purple nonsulfur bacterium from African Rift Valley soda lakes.</title>
        <authorList>
            <person name="Milford A.D."/>
            <person name="Achenbach L.A."/>
            <person name="Jung D.O."/>
            <person name="Madigan M.T."/>
        </authorList>
    </citation>
    <scope>NUCLEOTIDE SEQUENCE [LARGE SCALE GENOMIC DNA]</scope>
    <source>
        <strain evidence="2 3">2376</strain>
    </source>
</reference>
<comment type="caution">
    <text evidence="2">The sequence shown here is derived from an EMBL/GenBank/DDBJ whole genome shotgun (WGS) entry which is preliminary data.</text>
</comment>
<gene>
    <name evidence="2" type="ORF">HUK65_09150</name>
</gene>
<feature type="region of interest" description="Disordered" evidence="1">
    <location>
        <begin position="1"/>
        <end position="37"/>
    </location>
</feature>
<dbReference type="AlphaFoldDB" id="A0A7Z0I035"/>
<dbReference type="Proteomes" id="UP000529417">
    <property type="component" value="Unassembled WGS sequence"/>
</dbReference>
<dbReference type="EMBL" id="JACBXS010000015">
    <property type="protein sequence ID" value="NYS25157.1"/>
    <property type="molecule type" value="Genomic_DNA"/>
</dbReference>
<dbReference type="RefSeq" id="WP_179905861.1">
    <property type="nucleotide sequence ID" value="NZ_JACBXS010000015.1"/>
</dbReference>
<proteinExistence type="predicted"/>
<keyword evidence="3" id="KW-1185">Reference proteome</keyword>
<name>A0A7Z0I035_9RHOB</name>
<evidence type="ECO:0000313" key="2">
    <source>
        <dbReference type="EMBL" id="NYS25157.1"/>
    </source>
</evidence>
<evidence type="ECO:0000313" key="3">
    <source>
        <dbReference type="Proteomes" id="UP000529417"/>
    </source>
</evidence>
<organism evidence="2 3">
    <name type="scientific">Rhabdonatronobacter sediminivivens</name>
    <dbReference type="NCBI Taxonomy" id="2743469"/>
    <lineage>
        <taxon>Bacteria</taxon>
        <taxon>Pseudomonadati</taxon>
        <taxon>Pseudomonadota</taxon>
        <taxon>Alphaproteobacteria</taxon>
        <taxon>Rhodobacterales</taxon>
        <taxon>Paracoccaceae</taxon>
        <taxon>Rhabdonatronobacter</taxon>
    </lineage>
</organism>
<evidence type="ECO:0000256" key="1">
    <source>
        <dbReference type="SAM" id="MobiDB-lite"/>
    </source>
</evidence>
<protein>
    <submittedName>
        <fullName evidence="2">Uncharacterized protein</fullName>
    </submittedName>
</protein>
<feature type="compositionally biased region" description="Basic and acidic residues" evidence="1">
    <location>
        <begin position="28"/>
        <end position="37"/>
    </location>
</feature>
<accession>A0A7Z0I035</accession>
<sequence length="129" mass="14287">MMRRAPFGPRETGKYPSQCPPPHAVPWKVRDRQDPADRSLQITAKRPGPSGGIFIQASLPCLAAGQCGEASDCGIGFLTAQGDMPEFLNLLKKHSTQRVNHMPTEFHCPGFGERSRPVEAIRARHKDKR</sequence>